<dbReference type="EMBL" id="CP107020">
    <property type="protein sequence ID" value="UYG18116.1"/>
    <property type="molecule type" value="Genomic_DNA"/>
</dbReference>
<protein>
    <submittedName>
        <fullName evidence="3">2TM domain-containing protein</fullName>
    </submittedName>
</protein>
<evidence type="ECO:0000313" key="4">
    <source>
        <dbReference type="Proteomes" id="UP001164305"/>
    </source>
</evidence>
<reference evidence="3" key="1">
    <citation type="submission" date="2022-10" db="EMBL/GenBank/DDBJ databases">
        <title>Whole-Genome Sequencing of Brachybacterium huguangmaarense BRM-3, Isolated from Betula schmidtii.</title>
        <authorList>
            <person name="Haam D."/>
        </authorList>
    </citation>
    <scope>NUCLEOTIDE SEQUENCE</scope>
    <source>
        <strain evidence="3">BRM-3</strain>
    </source>
</reference>
<sequence>MTTPSRAAEPSDVGRPSSHTPSATPQGPAAAAHRTLLPYALTLVAASAILQVVIAATGNRISLLSMILLALIALGYAAYLLTIGRRLSRVRYGLFAAHAISYAAINVGFLLHAYLLIALRSPAIAGDGGLAIDETWFGSTFGMAGFWGLGLLIHGIGAVLSRGFEQARA</sequence>
<feature type="transmembrane region" description="Helical" evidence="2">
    <location>
        <begin position="36"/>
        <end position="55"/>
    </location>
</feature>
<dbReference type="Proteomes" id="UP001164305">
    <property type="component" value="Chromosome"/>
</dbReference>
<proteinExistence type="predicted"/>
<feature type="transmembrane region" description="Helical" evidence="2">
    <location>
        <begin position="137"/>
        <end position="160"/>
    </location>
</feature>
<keyword evidence="4" id="KW-1185">Reference proteome</keyword>
<dbReference type="RefSeq" id="WP_263595310.1">
    <property type="nucleotide sequence ID" value="NZ_CP107020.1"/>
</dbReference>
<keyword evidence="2" id="KW-0472">Membrane</keyword>
<keyword evidence="2" id="KW-1133">Transmembrane helix</keyword>
<name>A0ABY6G5N0_9MICO</name>
<evidence type="ECO:0000313" key="3">
    <source>
        <dbReference type="EMBL" id="UYG18116.1"/>
    </source>
</evidence>
<evidence type="ECO:0000256" key="2">
    <source>
        <dbReference type="SAM" id="Phobius"/>
    </source>
</evidence>
<organism evidence="3 4">
    <name type="scientific">Brachybacterium huguangmaarense</name>
    <dbReference type="NCBI Taxonomy" id="1652028"/>
    <lineage>
        <taxon>Bacteria</taxon>
        <taxon>Bacillati</taxon>
        <taxon>Actinomycetota</taxon>
        <taxon>Actinomycetes</taxon>
        <taxon>Micrococcales</taxon>
        <taxon>Dermabacteraceae</taxon>
        <taxon>Brachybacterium</taxon>
    </lineage>
</organism>
<feature type="transmembrane region" description="Helical" evidence="2">
    <location>
        <begin position="94"/>
        <end position="117"/>
    </location>
</feature>
<feature type="region of interest" description="Disordered" evidence="1">
    <location>
        <begin position="1"/>
        <end position="28"/>
    </location>
</feature>
<keyword evidence="2" id="KW-0812">Transmembrane</keyword>
<accession>A0ABY6G5N0</accession>
<gene>
    <name evidence="3" type="ORF">BRM3_06880</name>
</gene>
<evidence type="ECO:0000256" key="1">
    <source>
        <dbReference type="SAM" id="MobiDB-lite"/>
    </source>
</evidence>
<feature type="transmembrane region" description="Helical" evidence="2">
    <location>
        <begin position="61"/>
        <end position="82"/>
    </location>
</feature>